<feature type="domain" description="Disease resistance R13L4/SHOC-2-like LRR" evidence="10">
    <location>
        <begin position="287"/>
        <end position="529"/>
    </location>
</feature>
<dbReference type="InterPro" id="IPR032675">
    <property type="entry name" value="LRR_dom_sf"/>
</dbReference>
<evidence type="ECO:0000256" key="3">
    <source>
        <dbReference type="ARBA" id="ARBA00022692"/>
    </source>
</evidence>
<keyword evidence="7" id="KW-0472">Membrane</keyword>
<dbReference type="SMART" id="SM00369">
    <property type="entry name" value="LRR_TYP"/>
    <property type="match status" value="11"/>
</dbReference>
<dbReference type="Pfam" id="PF08263">
    <property type="entry name" value="LRRNT_2"/>
    <property type="match status" value="2"/>
</dbReference>
<keyword evidence="5" id="KW-0677">Repeat</keyword>
<keyword evidence="2" id="KW-0433">Leucine-rich repeat</keyword>
<evidence type="ECO:0000259" key="9">
    <source>
        <dbReference type="Pfam" id="PF08263"/>
    </source>
</evidence>
<dbReference type="Pfam" id="PF13855">
    <property type="entry name" value="LRR_8"/>
    <property type="match status" value="1"/>
</dbReference>
<keyword evidence="11" id="KW-0675">Receptor</keyword>
<dbReference type="SUPFAM" id="SSF52058">
    <property type="entry name" value="L domain-like"/>
    <property type="match status" value="2"/>
</dbReference>
<keyword evidence="6" id="KW-1133">Transmembrane helix</keyword>
<evidence type="ECO:0000256" key="5">
    <source>
        <dbReference type="ARBA" id="ARBA00022737"/>
    </source>
</evidence>
<keyword evidence="8" id="KW-0325">Glycoprotein</keyword>
<sequence>DVYNKAMGMLSLLYAILCSQFFNFYLVHSLPLCNPDQKLALLQFKNSFSINEYASIHPLDDSSLDDSCDQSYPKTLSWRNKNGKEDCCSWDGITCDAISGHVTGVDLSCSWIQGKFHPNSTLFRLSHLQTLSLAFNDFGWSQISPEFGEFLELTHLNLSNSRFFGQVPLQISQLSKLISLDLSSSYSNDFKYLSFETFTLKALVQNLTHINTLVLDLSDLSTIQLSSLVTNLSSSLVSLSLRGCRLHGNLANNSVFSMPKLQKPRLAFNTNLTGSLSNSNMSHSSLRSLDLSGTSFYGELQNSIGQLKLLTYLDLSDCEFNGAIPASLGNLTQLSYLDLSNCKFNGSIPASLGNLTQLTVLDLSANNFSGFIPSLISNFQNLVTLYLNKNNFNSRVPDCWGNLKKLEKIDFSYNNLEGELPISLFELTQLSNLDFSSNRLVGIIPNNTQKSSKLNMLNLRGNLLNGTIPSWCFSLSSLELLDLSFNQFTGHISEISSYSLKRLDLSSNKLPGPIPNTISDLQNLTFLDLSSNNLSGFADLVRFPQNLRYLDLSKNSLLTFSLDSNNHSPLPDLRYLNLSSCNVSNTFPKFLQHFHNLKYLDLSNNSIQGKVPKWLGVVGKDSLYYLDLSHNSLTGIDHQIPWGNLQYLDLSSNSLQGELPLPPNSIEFFSVSNNLLTGNVSPSICNSSSLQVLNLAHNNFSGQIPQCFGNSNQYLLVLDLQNNSFYGTIPSKICRTQHSLLTLNLNGNQLEGTLPRSLAKCTQLVVVDVGNNRIKDTFPFWLGTLQELKVLVLQANKFHGDFGNSKAHRSFPELRIFDISNNNFTGILPATFFKYLKGMMHVDKGKTAPQ</sequence>
<evidence type="ECO:0000256" key="7">
    <source>
        <dbReference type="ARBA" id="ARBA00023136"/>
    </source>
</evidence>
<name>A0AAD7PN98_QUISA</name>
<evidence type="ECO:0000256" key="2">
    <source>
        <dbReference type="ARBA" id="ARBA00022614"/>
    </source>
</evidence>
<evidence type="ECO:0000256" key="1">
    <source>
        <dbReference type="ARBA" id="ARBA00004167"/>
    </source>
</evidence>
<comment type="subcellular location">
    <subcellularLocation>
        <location evidence="1">Membrane</location>
        <topology evidence="1">Single-pass membrane protein</topology>
    </subcellularLocation>
</comment>
<dbReference type="Pfam" id="PF00560">
    <property type="entry name" value="LRR_1"/>
    <property type="match status" value="5"/>
</dbReference>
<feature type="domain" description="Leucine-rich repeat-containing N-terminal plant-type" evidence="9">
    <location>
        <begin position="35"/>
        <end position="49"/>
    </location>
</feature>
<dbReference type="GO" id="GO:0016020">
    <property type="term" value="C:membrane"/>
    <property type="evidence" value="ECO:0007669"/>
    <property type="project" value="UniProtKB-SubCell"/>
</dbReference>
<dbReference type="Proteomes" id="UP001163823">
    <property type="component" value="Chromosome 8"/>
</dbReference>
<dbReference type="FunFam" id="3.80.10.10:FF:000453">
    <property type="entry name" value="Leucine-rich receptor-like protein kinase family protein"/>
    <property type="match status" value="1"/>
</dbReference>
<dbReference type="EMBL" id="JARAOO010000008">
    <property type="protein sequence ID" value="KAJ7960885.1"/>
    <property type="molecule type" value="Genomic_DNA"/>
</dbReference>
<keyword evidence="4" id="KW-0732">Signal</keyword>
<dbReference type="KEGG" id="qsa:O6P43_021267"/>
<dbReference type="SMART" id="SM00365">
    <property type="entry name" value="LRR_SD22"/>
    <property type="match status" value="6"/>
</dbReference>
<dbReference type="SUPFAM" id="SSF52047">
    <property type="entry name" value="RNI-like"/>
    <property type="match status" value="1"/>
</dbReference>
<dbReference type="AlphaFoldDB" id="A0AAD7PN98"/>
<feature type="non-terminal residue" evidence="11">
    <location>
        <position position="1"/>
    </location>
</feature>
<keyword evidence="12" id="KW-1185">Reference proteome</keyword>
<dbReference type="InterPro" id="IPR055414">
    <property type="entry name" value="LRR_R13L4/SHOC2-like"/>
</dbReference>
<evidence type="ECO:0000259" key="10">
    <source>
        <dbReference type="Pfam" id="PF23598"/>
    </source>
</evidence>
<dbReference type="InterPro" id="IPR001611">
    <property type="entry name" value="Leu-rich_rpt"/>
</dbReference>
<reference evidence="11" key="1">
    <citation type="journal article" date="2023" name="Science">
        <title>Elucidation of the pathway for biosynthesis of saponin adjuvants from the soapbark tree.</title>
        <authorList>
            <person name="Reed J."/>
            <person name="Orme A."/>
            <person name="El-Demerdash A."/>
            <person name="Owen C."/>
            <person name="Martin L.B.B."/>
            <person name="Misra R.C."/>
            <person name="Kikuchi S."/>
            <person name="Rejzek M."/>
            <person name="Martin A.C."/>
            <person name="Harkess A."/>
            <person name="Leebens-Mack J."/>
            <person name="Louveau T."/>
            <person name="Stephenson M.J."/>
            <person name="Osbourn A."/>
        </authorList>
    </citation>
    <scope>NUCLEOTIDE SEQUENCE</scope>
    <source>
        <strain evidence="11">S10</strain>
    </source>
</reference>
<dbReference type="InterPro" id="IPR052941">
    <property type="entry name" value="StomDev_PlantInt_Reg"/>
</dbReference>
<dbReference type="GO" id="GO:0051707">
    <property type="term" value="P:response to other organism"/>
    <property type="evidence" value="ECO:0007669"/>
    <property type="project" value="UniProtKB-ARBA"/>
</dbReference>
<dbReference type="InterPro" id="IPR003591">
    <property type="entry name" value="Leu-rich_rpt_typical-subtyp"/>
</dbReference>
<protein>
    <submittedName>
        <fullName evidence="11">Receptor-like protein</fullName>
    </submittedName>
</protein>
<dbReference type="PROSITE" id="PS51450">
    <property type="entry name" value="LRR"/>
    <property type="match status" value="2"/>
</dbReference>
<evidence type="ECO:0000256" key="8">
    <source>
        <dbReference type="ARBA" id="ARBA00023180"/>
    </source>
</evidence>
<comment type="caution">
    <text evidence="11">The sequence shown here is derived from an EMBL/GenBank/DDBJ whole genome shotgun (WGS) entry which is preliminary data.</text>
</comment>
<dbReference type="GO" id="GO:0006952">
    <property type="term" value="P:defense response"/>
    <property type="evidence" value="ECO:0007669"/>
    <property type="project" value="UniProtKB-ARBA"/>
</dbReference>
<keyword evidence="3" id="KW-0812">Transmembrane</keyword>
<gene>
    <name evidence="11" type="ORF">O6P43_021267</name>
</gene>
<evidence type="ECO:0000256" key="4">
    <source>
        <dbReference type="ARBA" id="ARBA00022729"/>
    </source>
</evidence>
<evidence type="ECO:0000256" key="6">
    <source>
        <dbReference type="ARBA" id="ARBA00022989"/>
    </source>
</evidence>
<proteinExistence type="predicted"/>
<dbReference type="FunFam" id="3.80.10.10:FF:000095">
    <property type="entry name" value="LRR receptor-like serine/threonine-protein kinase GSO1"/>
    <property type="match status" value="2"/>
</dbReference>
<dbReference type="GO" id="GO:0009791">
    <property type="term" value="P:post-embryonic development"/>
    <property type="evidence" value="ECO:0007669"/>
    <property type="project" value="UniProtKB-ARBA"/>
</dbReference>
<evidence type="ECO:0000313" key="12">
    <source>
        <dbReference type="Proteomes" id="UP001163823"/>
    </source>
</evidence>
<dbReference type="Pfam" id="PF23598">
    <property type="entry name" value="LRR_14"/>
    <property type="match status" value="1"/>
</dbReference>
<evidence type="ECO:0000313" key="11">
    <source>
        <dbReference type="EMBL" id="KAJ7960885.1"/>
    </source>
</evidence>
<dbReference type="PRINTS" id="PR00019">
    <property type="entry name" value="LEURICHRPT"/>
</dbReference>
<dbReference type="Gene3D" id="3.80.10.10">
    <property type="entry name" value="Ribonuclease Inhibitor"/>
    <property type="match status" value="4"/>
</dbReference>
<dbReference type="PANTHER" id="PTHR48004">
    <property type="entry name" value="OS01G0149700 PROTEIN"/>
    <property type="match status" value="1"/>
</dbReference>
<dbReference type="InterPro" id="IPR013210">
    <property type="entry name" value="LRR_N_plant-typ"/>
</dbReference>
<dbReference type="PANTHER" id="PTHR48004:SF58">
    <property type="entry name" value="OS01G0162200 PROTEIN"/>
    <property type="match status" value="1"/>
</dbReference>
<organism evidence="11 12">
    <name type="scientific">Quillaja saponaria</name>
    <name type="common">Soap bark tree</name>
    <dbReference type="NCBI Taxonomy" id="32244"/>
    <lineage>
        <taxon>Eukaryota</taxon>
        <taxon>Viridiplantae</taxon>
        <taxon>Streptophyta</taxon>
        <taxon>Embryophyta</taxon>
        <taxon>Tracheophyta</taxon>
        <taxon>Spermatophyta</taxon>
        <taxon>Magnoliopsida</taxon>
        <taxon>eudicotyledons</taxon>
        <taxon>Gunneridae</taxon>
        <taxon>Pentapetalae</taxon>
        <taxon>rosids</taxon>
        <taxon>fabids</taxon>
        <taxon>Fabales</taxon>
        <taxon>Quillajaceae</taxon>
        <taxon>Quillaja</taxon>
    </lineage>
</organism>
<feature type="domain" description="Leucine-rich repeat-containing N-terminal plant-type" evidence="9">
    <location>
        <begin position="63"/>
        <end position="96"/>
    </location>
</feature>
<accession>A0AAD7PN98</accession>